<organism evidence="1 2">
    <name type="scientific">Burkholderia glumae</name>
    <name type="common">Pseudomonas glumae</name>
    <dbReference type="NCBI Taxonomy" id="337"/>
    <lineage>
        <taxon>Bacteria</taxon>
        <taxon>Pseudomonadati</taxon>
        <taxon>Pseudomonadota</taxon>
        <taxon>Betaproteobacteria</taxon>
        <taxon>Burkholderiales</taxon>
        <taxon>Burkholderiaceae</taxon>
        <taxon>Burkholderia</taxon>
    </lineage>
</organism>
<name>A0ABY5BBF8_BURGL</name>
<dbReference type="Proteomes" id="UP001056386">
    <property type="component" value="Plasmid unnamed2"/>
</dbReference>
<keyword evidence="1" id="KW-0614">Plasmid</keyword>
<sequence>MNRPLSHLARALEARVSYAYATCTTDAGSAAWHEYLAEARQHAMALGRTRALDAADLCECPALFSDVPMLRTAFEQAVASVRQPRPAVGAAVTTAAANDPTPHLLESSR</sequence>
<protein>
    <submittedName>
        <fullName evidence="1">Uncharacterized protein</fullName>
    </submittedName>
</protein>
<proteinExistence type="predicted"/>
<dbReference type="RefSeq" id="WP_252836648.1">
    <property type="nucleotide sequence ID" value="NZ_CP033674.1"/>
</dbReference>
<keyword evidence="2" id="KW-1185">Reference proteome</keyword>
<evidence type="ECO:0000313" key="1">
    <source>
        <dbReference type="EMBL" id="USS44341.1"/>
    </source>
</evidence>
<geneLocation type="plasmid" evidence="1 2">
    <name>unnamed2</name>
</geneLocation>
<dbReference type="EMBL" id="CP099585">
    <property type="protein sequence ID" value="USS44341.1"/>
    <property type="molecule type" value="Genomic_DNA"/>
</dbReference>
<reference evidence="1" key="1">
    <citation type="submission" date="2022-06" db="EMBL/GenBank/DDBJ databases">
        <title>Draft genome sequence of Burkholderia glumae strain GR20004 isolated from rice panicle showing bacterial panicle blight.</title>
        <authorList>
            <person name="Choi S.Y."/>
            <person name="Lee Y.H."/>
        </authorList>
    </citation>
    <scope>NUCLEOTIDE SEQUENCE</scope>
    <source>
        <strain evidence="1">GR20004</strain>
        <plasmid evidence="1">unnamed2</plasmid>
    </source>
</reference>
<evidence type="ECO:0000313" key="2">
    <source>
        <dbReference type="Proteomes" id="UP001056386"/>
    </source>
</evidence>
<accession>A0ABY5BBF8</accession>
<gene>
    <name evidence="1" type="ORF">NFI99_13130</name>
</gene>